<evidence type="ECO:0000259" key="4">
    <source>
        <dbReference type="Pfam" id="PF01168"/>
    </source>
</evidence>
<dbReference type="NCBIfam" id="TIGR00044">
    <property type="entry name" value="YggS family pyridoxal phosphate-dependent enzyme"/>
    <property type="match status" value="1"/>
</dbReference>
<comment type="caution">
    <text evidence="5">The sequence shown here is derived from an EMBL/GenBank/DDBJ whole genome shotgun (WGS) entry which is preliminary data.</text>
</comment>
<comment type="similarity">
    <text evidence="2 3">Belongs to the pyridoxal phosphate-binding protein YggS/PROSC family.</text>
</comment>
<sequence length="233" mass="25594">MLQSVITEHIAKVRQQVEQACYKFGRNPSQVKILAVSKTQPVEAIRSAASTGQLAFGENYLQEALQKQQALADLPELEWHFIGAVQSNKTREIAENFAWLHTLDRQKIAQRLNNQRPESLPKLKVLIQVNVSNEASKAGVLATEVIAFAKQLVKLPRLELCGLMCIPKATEDMTEQRQAFAQLASLQTELNQALPGLNLSTLSMGMSSDLDAAIAEGSTLVRIGTAIFGARKT</sequence>
<evidence type="ECO:0000256" key="1">
    <source>
        <dbReference type="ARBA" id="ARBA00022898"/>
    </source>
</evidence>
<dbReference type="Proteomes" id="UP001156682">
    <property type="component" value="Unassembled WGS sequence"/>
</dbReference>
<dbReference type="SUPFAM" id="SSF51419">
    <property type="entry name" value="PLP-binding barrel"/>
    <property type="match status" value="1"/>
</dbReference>
<dbReference type="HAMAP" id="MF_02087">
    <property type="entry name" value="PLP_homeostasis"/>
    <property type="match status" value="1"/>
</dbReference>
<feature type="modified residue" description="N6-(pyridoxal phosphate)lysine" evidence="2">
    <location>
        <position position="38"/>
    </location>
</feature>
<dbReference type="InterPro" id="IPR001608">
    <property type="entry name" value="Ala_racemase_N"/>
</dbReference>
<keyword evidence="6" id="KW-1185">Reference proteome</keyword>
<keyword evidence="1 2" id="KW-0663">Pyridoxal phosphate</keyword>
<dbReference type="PANTHER" id="PTHR10146:SF14">
    <property type="entry name" value="PYRIDOXAL PHOSPHATE HOMEOSTASIS PROTEIN"/>
    <property type="match status" value="1"/>
</dbReference>
<feature type="domain" description="Alanine racemase N-terminal" evidence="4">
    <location>
        <begin position="28"/>
        <end position="231"/>
    </location>
</feature>
<dbReference type="Pfam" id="PF01168">
    <property type="entry name" value="Ala_racemase_N"/>
    <property type="match status" value="1"/>
</dbReference>
<reference evidence="6" key="1">
    <citation type="journal article" date="2019" name="Int. J. Syst. Evol. Microbiol.">
        <title>The Global Catalogue of Microorganisms (GCM) 10K type strain sequencing project: providing services to taxonomists for standard genome sequencing and annotation.</title>
        <authorList>
            <consortium name="The Broad Institute Genomics Platform"/>
            <consortium name="The Broad Institute Genome Sequencing Center for Infectious Disease"/>
            <person name="Wu L."/>
            <person name="Ma J."/>
        </authorList>
    </citation>
    <scope>NUCLEOTIDE SEQUENCE [LARGE SCALE GENOMIC DNA]</scope>
    <source>
        <strain evidence="6">NBRC 100033</strain>
    </source>
</reference>
<protein>
    <recommendedName>
        <fullName evidence="2">Pyridoxal phosphate homeostasis protein</fullName>
        <shortName evidence="2">PLP homeostasis protein</shortName>
    </recommendedName>
</protein>
<proteinExistence type="inferred from homology"/>
<dbReference type="RefSeq" id="WP_027850567.1">
    <property type="nucleotide sequence ID" value="NZ_BSOR01000039.1"/>
</dbReference>
<evidence type="ECO:0000256" key="2">
    <source>
        <dbReference type="HAMAP-Rule" id="MF_02087"/>
    </source>
</evidence>
<dbReference type="CDD" id="cd06824">
    <property type="entry name" value="PLPDE_III_Yggs_like"/>
    <property type="match status" value="1"/>
</dbReference>
<name>A0ABQ6A3Z8_9GAMM</name>
<comment type="function">
    <text evidence="2">Pyridoxal 5'-phosphate (PLP)-binding protein, which is involved in PLP homeostasis.</text>
</comment>
<dbReference type="PROSITE" id="PS01211">
    <property type="entry name" value="UPF0001"/>
    <property type="match status" value="1"/>
</dbReference>
<dbReference type="EMBL" id="BSOR01000039">
    <property type="protein sequence ID" value="GLR64820.1"/>
    <property type="molecule type" value="Genomic_DNA"/>
</dbReference>
<dbReference type="Gene3D" id="3.20.20.10">
    <property type="entry name" value="Alanine racemase"/>
    <property type="match status" value="1"/>
</dbReference>
<dbReference type="PIRSF" id="PIRSF004848">
    <property type="entry name" value="YBL036c_PLPDEIII"/>
    <property type="match status" value="1"/>
</dbReference>
<evidence type="ECO:0000313" key="5">
    <source>
        <dbReference type="EMBL" id="GLR64820.1"/>
    </source>
</evidence>
<evidence type="ECO:0000256" key="3">
    <source>
        <dbReference type="RuleBase" id="RU004514"/>
    </source>
</evidence>
<organism evidence="5 6">
    <name type="scientific">Marinospirillum insulare</name>
    <dbReference type="NCBI Taxonomy" id="217169"/>
    <lineage>
        <taxon>Bacteria</taxon>
        <taxon>Pseudomonadati</taxon>
        <taxon>Pseudomonadota</taxon>
        <taxon>Gammaproteobacteria</taxon>
        <taxon>Oceanospirillales</taxon>
        <taxon>Oceanospirillaceae</taxon>
        <taxon>Marinospirillum</taxon>
    </lineage>
</organism>
<dbReference type="PANTHER" id="PTHR10146">
    <property type="entry name" value="PROLINE SYNTHETASE CO-TRANSCRIBED BACTERIAL HOMOLOG PROTEIN"/>
    <property type="match status" value="1"/>
</dbReference>
<accession>A0ABQ6A3Z8</accession>
<dbReference type="InterPro" id="IPR029066">
    <property type="entry name" value="PLP-binding_barrel"/>
</dbReference>
<dbReference type="InterPro" id="IPR011078">
    <property type="entry name" value="PyrdxlP_homeostasis"/>
</dbReference>
<gene>
    <name evidence="5" type="ORF">GCM10007878_22580</name>
</gene>
<evidence type="ECO:0000313" key="6">
    <source>
        <dbReference type="Proteomes" id="UP001156682"/>
    </source>
</evidence>